<reference evidence="2" key="1">
    <citation type="submission" date="2019-01" db="EMBL/GenBank/DDBJ databases">
        <title>Genetic and biochemical characterization of FRI-3, a novel variant of the Ambler class A carbapenemase FRI-1.</title>
        <authorList>
            <person name="Schauer J.M."/>
            <person name="Gatermann S.G."/>
            <person name="Pfennigwerth N.E."/>
        </authorList>
    </citation>
    <scope>NUCLEOTIDE SEQUENCE</scope>
    <source>
        <plasmid evidence="2">pNRZ-28021</plasmid>
    </source>
</reference>
<evidence type="ECO:0000256" key="1">
    <source>
        <dbReference type="SAM" id="MobiDB-lite"/>
    </source>
</evidence>
<proteinExistence type="predicted"/>
<dbReference type="EMBL" id="MK471334">
    <property type="protein sequence ID" value="QCO95800.1"/>
    <property type="molecule type" value="Genomic_DNA"/>
</dbReference>
<dbReference type="AlphaFoldDB" id="A0A4V1E977"/>
<organism evidence="2">
    <name type="scientific">Enterobacter cloacae</name>
    <dbReference type="NCBI Taxonomy" id="550"/>
    <lineage>
        <taxon>Bacteria</taxon>
        <taxon>Pseudomonadati</taxon>
        <taxon>Pseudomonadota</taxon>
        <taxon>Gammaproteobacteria</taxon>
        <taxon>Enterobacterales</taxon>
        <taxon>Enterobacteriaceae</taxon>
        <taxon>Enterobacter</taxon>
        <taxon>Enterobacter cloacae complex</taxon>
    </lineage>
</organism>
<evidence type="ECO:0000313" key="2">
    <source>
        <dbReference type="EMBL" id="QCO95800.1"/>
    </source>
</evidence>
<protein>
    <submittedName>
        <fullName evidence="2">Glycogen phosphorylase</fullName>
    </submittedName>
</protein>
<accession>A0A4V1E977</accession>
<feature type="region of interest" description="Disordered" evidence="1">
    <location>
        <begin position="167"/>
        <end position="190"/>
    </location>
</feature>
<name>A0A4V1E977_ENTCL</name>
<keyword evidence="2" id="KW-0614">Plasmid</keyword>
<sequence>MAKYHIDSVQSWPPFEHGGNTFSLSHLDAHEVTFKGEKATYTFVVTYGLHCFAKEETAYNIPVLYKDGREEKNICLERYEASKQIRNILVNLPTMSLYHTDVEKYFTLHMMNSATQQVEPYKICVAFFKENRLLRMHILSAFFVRTGPGAPGVVIPNKPLSLFKVAMDTDKKPRNSGKPKEASNRRKDRR</sequence>
<geneLocation type="plasmid" evidence="2">
    <name>pNRZ-28021</name>
</geneLocation>
<dbReference type="RefSeq" id="WP_181368474.1">
    <property type="nucleotide sequence ID" value="NZ_MK471334.1"/>
</dbReference>